<dbReference type="GO" id="GO:0016020">
    <property type="term" value="C:membrane"/>
    <property type="evidence" value="ECO:0007669"/>
    <property type="project" value="UniProtKB-SubCell"/>
</dbReference>
<dbReference type="InterPro" id="IPR036259">
    <property type="entry name" value="MFS_trans_sf"/>
</dbReference>
<gene>
    <name evidence="7" type="ORF">CINCED_3A005358</name>
</gene>
<evidence type="ECO:0000256" key="1">
    <source>
        <dbReference type="ARBA" id="ARBA00004141"/>
    </source>
</evidence>
<dbReference type="Proteomes" id="UP000325440">
    <property type="component" value="Unassembled WGS sequence"/>
</dbReference>
<evidence type="ECO:0000256" key="5">
    <source>
        <dbReference type="SAM" id="Phobius"/>
    </source>
</evidence>
<evidence type="ECO:0000256" key="3">
    <source>
        <dbReference type="ARBA" id="ARBA00022989"/>
    </source>
</evidence>
<keyword evidence="7" id="KW-0762">Sugar transport</keyword>
<keyword evidence="3 5" id="KW-1133">Transmembrane helix</keyword>
<protein>
    <submittedName>
        <fullName evidence="7">Sugar transporter, conserved site,Major facilitator superfamily domain,Major facilitator, sugar</fullName>
    </submittedName>
</protein>
<feature type="transmembrane region" description="Helical" evidence="5">
    <location>
        <begin position="74"/>
        <end position="95"/>
    </location>
</feature>
<keyword evidence="7" id="KW-0813">Transport</keyword>
<feature type="transmembrane region" description="Helical" evidence="5">
    <location>
        <begin position="191"/>
        <end position="209"/>
    </location>
</feature>
<name>A0A5E4N7K9_9HEMI</name>
<dbReference type="PANTHER" id="PTHR48021">
    <property type="match status" value="1"/>
</dbReference>
<dbReference type="InterPro" id="IPR005829">
    <property type="entry name" value="Sugar_transporter_CS"/>
</dbReference>
<accession>A0A5E4N7K9</accession>
<reference evidence="7 8" key="1">
    <citation type="submission" date="2019-08" db="EMBL/GenBank/DDBJ databases">
        <authorList>
            <person name="Alioto T."/>
            <person name="Alioto T."/>
            <person name="Gomez Garrido J."/>
        </authorList>
    </citation>
    <scope>NUCLEOTIDE SEQUENCE [LARGE SCALE GENOMIC DNA]</scope>
</reference>
<dbReference type="InterPro" id="IPR020846">
    <property type="entry name" value="MFS_dom"/>
</dbReference>
<dbReference type="InterPro" id="IPR005828">
    <property type="entry name" value="MFS_sugar_transport-like"/>
</dbReference>
<evidence type="ECO:0000256" key="2">
    <source>
        <dbReference type="ARBA" id="ARBA00022692"/>
    </source>
</evidence>
<dbReference type="InterPro" id="IPR050549">
    <property type="entry name" value="MFS_Trehalose_Transporter"/>
</dbReference>
<keyword evidence="8" id="KW-1185">Reference proteome</keyword>
<feature type="transmembrane region" description="Helical" evidence="5">
    <location>
        <begin position="163"/>
        <end position="185"/>
    </location>
</feature>
<evidence type="ECO:0000259" key="6">
    <source>
        <dbReference type="PROSITE" id="PS50850"/>
    </source>
</evidence>
<feature type="transmembrane region" description="Helical" evidence="5">
    <location>
        <begin position="438"/>
        <end position="462"/>
    </location>
</feature>
<evidence type="ECO:0000313" key="8">
    <source>
        <dbReference type="Proteomes" id="UP000325440"/>
    </source>
</evidence>
<dbReference type="PROSITE" id="PS00217">
    <property type="entry name" value="SUGAR_TRANSPORT_2"/>
    <property type="match status" value="1"/>
</dbReference>
<dbReference type="AlphaFoldDB" id="A0A5E4N7K9"/>
<dbReference type="OrthoDB" id="6339427at2759"/>
<proteinExistence type="predicted"/>
<comment type="subcellular location">
    <subcellularLocation>
        <location evidence="1">Membrane</location>
        <topology evidence="1">Multi-pass membrane protein</topology>
    </subcellularLocation>
</comment>
<dbReference type="Gene3D" id="1.20.1250.20">
    <property type="entry name" value="MFS general substrate transporter like domains"/>
    <property type="match status" value="1"/>
</dbReference>
<evidence type="ECO:0000313" key="7">
    <source>
        <dbReference type="EMBL" id="VVC39589.1"/>
    </source>
</evidence>
<sequence>MKEDSVDFGYGIKSTLAQCLLLTTTYFLNVQQGIDMMMPTVIIGAMNKSRYANITDGIDVNVDDTIPSITDEQLSWIGSLVYLTPPLGSLFLSLVQSNMGHRVCMALTNLIQFMSVVVVVMFPVTVNALYVCSMLMGLSTGFATGLCISYSGEVCDPKVRSSLTSALNVFYFGGYFFITTLYAITTQWKKTLLITVAVPLINFVALSLTPDSPMWLLSKGKTDKARKTLCKLRGWETEEKCAKEFEEMVEYVSSSTTTEEPKKKTNSWISFSHPGLWKPLKFMMIYIFFSNIMSGVPFTPYLVDIFRTYSSTVDAEWATSAYMAFSMIGNIFTVLLVQRLGKRCLVQLTIAICSLCYLCIGSMDFFVVNNEYTSCAILSLFFLSAFSSSLGIMPIGWVLMSEVFPMKSKNMGCSIGSGVYFFMSFFMTKFYLDLRYWIGFNYTFVLFGALGFSSLVYFYFFLPDTDNKTLKEINEQIQLKKLKKIKTVT</sequence>
<dbReference type="EMBL" id="CABPRJ010001896">
    <property type="protein sequence ID" value="VVC39589.1"/>
    <property type="molecule type" value="Genomic_DNA"/>
</dbReference>
<dbReference type="Pfam" id="PF00083">
    <property type="entry name" value="Sugar_tr"/>
    <property type="match status" value="1"/>
</dbReference>
<feature type="domain" description="Major facilitator superfamily (MFS) profile" evidence="6">
    <location>
        <begin position="21"/>
        <end position="466"/>
    </location>
</feature>
<dbReference type="PANTHER" id="PTHR48021:SF39">
    <property type="entry name" value="MAJOR FACILITATOR SUPERFAMILY (MFS) PROFILE DOMAIN-CONTAINING PROTEIN"/>
    <property type="match status" value="1"/>
</dbReference>
<organism evidence="7 8">
    <name type="scientific">Cinara cedri</name>
    <dbReference type="NCBI Taxonomy" id="506608"/>
    <lineage>
        <taxon>Eukaryota</taxon>
        <taxon>Metazoa</taxon>
        <taxon>Ecdysozoa</taxon>
        <taxon>Arthropoda</taxon>
        <taxon>Hexapoda</taxon>
        <taxon>Insecta</taxon>
        <taxon>Pterygota</taxon>
        <taxon>Neoptera</taxon>
        <taxon>Paraneoptera</taxon>
        <taxon>Hemiptera</taxon>
        <taxon>Sternorrhyncha</taxon>
        <taxon>Aphidomorpha</taxon>
        <taxon>Aphidoidea</taxon>
        <taxon>Aphididae</taxon>
        <taxon>Lachninae</taxon>
        <taxon>Cinara</taxon>
    </lineage>
</organism>
<dbReference type="PROSITE" id="PS50850">
    <property type="entry name" value="MFS"/>
    <property type="match status" value="1"/>
</dbReference>
<dbReference type="GO" id="GO:0022857">
    <property type="term" value="F:transmembrane transporter activity"/>
    <property type="evidence" value="ECO:0007669"/>
    <property type="project" value="InterPro"/>
</dbReference>
<feature type="transmembrane region" description="Helical" evidence="5">
    <location>
        <begin position="380"/>
        <end position="400"/>
    </location>
</feature>
<feature type="transmembrane region" description="Helical" evidence="5">
    <location>
        <begin position="315"/>
        <end position="337"/>
    </location>
</feature>
<keyword evidence="4 5" id="KW-0472">Membrane</keyword>
<keyword evidence="2 5" id="KW-0812">Transmembrane</keyword>
<feature type="transmembrane region" description="Helical" evidence="5">
    <location>
        <begin position="282"/>
        <end position="303"/>
    </location>
</feature>
<evidence type="ECO:0000256" key="4">
    <source>
        <dbReference type="ARBA" id="ARBA00023136"/>
    </source>
</evidence>
<feature type="transmembrane region" description="Helical" evidence="5">
    <location>
        <begin position="412"/>
        <end position="432"/>
    </location>
</feature>
<feature type="transmembrane region" description="Helical" evidence="5">
    <location>
        <begin position="344"/>
        <end position="368"/>
    </location>
</feature>
<dbReference type="SUPFAM" id="SSF103473">
    <property type="entry name" value="MFS general substrate transporter"/>
    <property type="match status" value="1"/>
</dbReference>